<protein>
    <recommendedName>
        <fullName evidence="1">Ribosomal RNA large subunit methyltransferase K/L-like methyltransferase domain-containing protein</fullName>
    </recommendedName>
</protein>
<gene>
    <name evidence="2" type="ORF">TrCOL_g2946</name>
</gene>
<dbReference type="PANTHER" id="PTHR47313:SF1">
    <property type="entry name" value="RIBOSOMAL RNA LARGE SUBUNIT METHYLTRANSFERASE K_L"/>
    <property type="match status" value="1"/>
</dbReference>
<dbReference type="EMBL" id="BRYA01000381">
    <property type="protein sequence ID" value="GMI48243.1"/>
    <property type="molecule type" value="Genomic_DNA"/>
</dbReference>
<dbReference type="Gene3D" id="3.40.50.150">
    <property type="entry name" value="Vaccinia Virus protein VP39"/>
    <property type="match status" value="1"/>
</dbReference>
<dbReference type="PANTHER" id="PTHR47313">
    <property type="entry name" value="RIBOSOMAL RNA LARGE SUBUNIT METHYLTRANSFERASE K/L"/>
    <property type="match status" value="1"/>
</dbReference>
<accession>A0A9W7GQG5</accession>
<dbReference type="AlphaFoldDB" id="A0A9W7GQG5"/>
<reference evidence="3" key="1">
    <citation type="journal article" date="2023" name="Commun. Biol.">
        <title>Genome analysis of Parmales, the sister group of diatoms, reveals the evolutionary specialization of diatoms from phago-mixotrophs to photoautotrophs.</title>
        <authorList>
            <person name="Ban H."/>
            <person name="Sato S."/>
            <person name="Yoshikawa S."/>
            <person name="Yamada K."/>
            <person name="Nakamura Y."/>
            <person name="Ichinomiya M."/>
            <person name="Sato N."/>
            <person name="Blanc-Mathieu R."/>
            <person name="Endo H."/>
            <person name="Kuwata A."/>
            <person name="Ogata H."/>
        </authorList>
    </citation>
    <scope>NUCLEOTIDE SEQUENCE [LARGE SCALE GENOMIC DNA]</scope>
</reference>
<dbReference type="SUPFAM" id="SSF53335">
    <property type="entry name" value="S-adenosyl-L-methionine-dependent methyltransferases"/>
    <property type="match status" value="1"/>
</dbReference>
<comment type="caution">
    <text evidence="2">The sequence shown here is derived from an EMBL/GenBank/DDBJ whole genome shotgun (WGS) entry which is preliminary data.</text>
</comment>
<dbReference type="OrthoDB" id="416496at2759"/>
<keyword evidence="3" id="KW-1185">Reference proteome</keyword>
<dbReference type="InterPro" id="IPR000241">
    <property type="entry name" value="RlmKL-like_Mtase"/>
</dbReference>
<name>A0A9W7GQG5_9STRA</name>
<proteinExistence type="predicted"/>
<evidence type="ECO:0000313" key="3">
    <source>
        <dbReference type="Proteomes" id="UP001165065"/>
    </source>
</evidence>
<dbReference type="GO" id="GO:0070043">
    <property type="term" value="F:rRNA (guanine-N7-)-methyltransferase activity"/>
    <property type="evidence" value="ECO:0007669"/>
    <property type="project" value="TreeGrafter"/>
</dbReference>
<evidence type="ECO:0000313" key="2">
    <source>
        <dbReference type="EMBL" id="GMI48243.1"/>
    </source>
</evidence>
<dbReference type="Pfam" id="PF01170">
    <property type="entry name" value="UPF0020"/>
    <property type="match status" value="1"/>
</dbReference>
<feature type="domain" description="Ribosomal RNA large subunit methyltransferase K/L-like methyltransferase" evidence="1">
    <location>
        <begin position="126"/>
        <end position="338"/>
    </location>
</feature>
<dbReference type="GO" id="GO:0008990">
    <property type="term" value="F:rRNA (guanine-N2-)-methyltransferase activity"/>
    <property type="evidence" value="ECO:0007669"/>
    <property type="project" value="TreeGrafter"/>
</dbReference>
<dbReference type="InterPro" id="IPR029063">
    <property type="entry name" value="SAM-dependent_MTases_sf"/>
</dbReference>
<evidence type="ECO:0000259" key="1">
    <source>
        <dbReference type="Pfam" id="PF01170"/>
    </source>
</evidence>
<organism evidence="2 3">
    <name type="scientific">Triparma columacea</name>
    <dbReference type="NCBI Taxonomy" id="722753"/>
    <lineage>
        <taxon>Eukaryota</taxon>
        <taxon>Sar</taxon>
        <taxon>Stramenopiles</taxon>
        <taxon>Ochrophyta</taxon>
        <taxon>Bolidophyceae</taxon>
        <taxon>Parmales</taxon>
        <taxon>Triparmaceae</taxon>
        <taxon>Triparma</taxon>
    </lineage>
</organism>
<dbReference type="GO" id="GO:0043527">
    <property type="term" value="C:tRNA methyltransferase complex"/>
    <property type="evidence" value="ECO:0007669"/>
    <property type="project" value="UniProtKB-ARBA"/>
</dbReference>
<sequence length="358" mass="39985">MSITLKSSFIEDVYIKIADFKDVYGERDLAQSVKKLRGPLKELGIGRRKVRDLRVQVKGKGRIVEVQGFRGVVKGLGRSLDEEGGNCYVVRHPNYDYVEDIVLVESKRGGKGAVWVNCNGRGLGERGWRNGKDGKAPLKETIARALLEEAEFGDKMWGDGEKVVLDPFCGGGTVVIEAALKWRGGMGDLGMRKYNFQRWKNWSSCGSWASLQGDVKRIREEGLKREGVRFVGYDRDEGVVEDAKANAERAGVGDIVTFERRTISELRNIWKSEGVECGWIVTNPPWGGRIKGGGELRNLWGKFGHVMEREFKGWRIGVVAGEDKLIRWMGGKGWKKTEFGGGEKGIWSNVITGKEKGK</sequence>
<dbReference type="Proteomes" id="UP001165065">
    <property type="component" value="Unassembled WGS sequence"/>
</dbReference>